<protein>
    <submittedName>
        <fullName evidence="5">Class I SAM-dependent methyltransferase</fullName>
    </submittedName>
</protein>
<organism evidence="5 6">
    <name type="scientific">Adhaeribacter arboris</name>
    <dbReference type="NCBI Taxonomy" id="2072846"/>
    <lineage>
        <taxon>Bacteria</taxon>
        <taxon>Pseudomonadati</taxon>
        <taxon>Bacteroidota</taxon>
        <taxon>Cytophagia</taxon>
        <taxon>Cytophagales</taxon>
        <taxon>Hymenobacteraceae</taxon>
        <taxon>Adhaeribacter</taxon>
    </lineage>
</organism>
<keyword evidence="1 5" id="KW-0489">Methyltransferase</keyword>
<keyword evidence="6" id="KW-1185">Reference proteome</keyword>
<dbReference type="EMBL" id="PYFT01000001">
    <property type="protein sequence ID" value="PSR55359.1"/>
    <property type="molecule type" value="Genomic_DNA"/>
</dbReference>
<dbReference type="InterPro" id="IPR029063">
    <property type="entry name" value="SAM-dependent_MTases_sf"/>
</dbReference>
<dbReference type="Pfam" id="PF13649">
    <property type="entry name" value="Methyltransf_25"/>
    <property type="match status" value="1"/>
</dbReference>
<dbReference type="InterPro" id="IPR041698">
    <property type="entry name" value="Methyltransf_25"/>
</dbReference>
<evidence type="ECO:0000313" key="6">
    <source>
        <dbReference type="Proteomes" id="UP000240357"/>
    </source>
</evidence>
<dbReference type="Gene3D" id="3.40.50.150">
    <property type="entry name" value="Vaccinia Virus protein VP39"/>
    <property type="match status" value="1"/>
</dbReference>
<evidence type="ECO:0000256" key="2">
    <source>
        <dbReference type="ARBA" id="ARBA00022679"/>
    </source>
</evidence>
<dbReference type="PANTHER" id="PTHR43464:SF19">
    <property type="entry name" value="UBIQUINONE BIOSYNTHESIS O-METHYLTRANSFERASE, MITOCHONDRIAL"/>
    <property type="match status" value="1"/>
</dbReference>
<evidence type="ECO:0000256" key="1">
    <source>
        <dbReference type="ARBA" id="ARBA00022603"/>
    </source>
</evidence>
<dbReference type="GO" id="GO:0032259">
    <property type="term" value="P:methylation"/>
    <property type="evidence" value="ECO:0007669"/>
    <property type="project" value="UniProtKB-KW"/>
</dbReference>
<dbReference type="RefSeq" id="WP_106931538.1">
    <property type="nucleotide sequence ID" value="NZ_PYFT01000001.1"/>
</dbReference>
<evidence type="ECO:0000259" key="4">
    <source>
        <dbReference type="Pfam" id="PF13649"/>
    </source>
</evidence>
<dbReference type="AlphaFoldDB" id="A0A2T2YIP1"/>
<dbReference type="Proteomes" id="UP000240357">
    <property type="component" value="Unassembled WGS sequence"/>
</dbReference>
<reference evidence="5 6" key="1">
    <citation type="submission" date="2018-03" db="EMBL/GenBank/DDBJ databases">
        <title>Adhaeribacter sp. HMF7605 Genome sequencing and assembly.</title>
        <authorList>
            <person name="Kang H."/>
            <person name="Kang J."/>
            <person name="Cha I."/>
            <person name="Kim H."/>
            <person name="Joh K."/>
        </authorList>
    </citation>
    <scope>NUCLEOTIDE SEQUENCE [LARGE SCALE GENOMIC DNA]</scope>
    <source>
        <strain evidence="5 6">HMF7605</strain>
    </source>
</reference>
<dbReference type="Gene3D" id="2.20.25.110">
    <property type="entry name" value="S-adenosyl-L-methionine-dependent methyltransferases"/>
    <property type="match status" value="1"/>
</dbReference>
<comment type="caution">
    <text evidence="5">The sequence shown here is derived from an EMBL/GenBank/DDBJ whole genome shotgun (WGS) entry which is preliminary data.</text>
</comment>
<dbReference type="OrthoDB" id="9782855at2"/>
<name>A0A2T2YIP1_9BACT</name>
<gene>
    <name evidence="5" type="ORF">AHMF7605_18525</name>
</gene>
<dbReference type="CDD" id="cd02440">
    <property type="entry name" value="AdoMet_MTases"/>
    <property type="match status" value="1"/>
</dbReference>
<sequence length="257" mass="28944">MLSSVADNWYENFFAGINCEMWEKAVPEEWSEREAAFLLDVLQVAPGARILDVPCGTGRLALPLARKGFRVTGVDISVDFIKGLTQKVKAENLPVQIIQGNMLTLELSDFFDGAYCLGNSFGYFDYPGMQVFVKKVAAHLKPGGRFIINSGMVAESILPRIPAEKTYYLDGLTMQVNNEYLVNDSYLVSHLKYTKNQHSEEHRFKHYVYTLGEIKRLLSLFNLHVVALYSTIEKTPYQVGDAQVYLVAEKVTATKPN</sequence>
<dbReference type="GO" id="GO:0008168">
    <property type="term" value="F:methyltransferase activity"/>
    <property type="evidence" value="ECO:0007669"/>
    <property type="project" value="UniProtKB-KW"/>
</dbReference>
<keyword evidence="2 5" id="KW-0808">Transferase</keyword>
<evidence type="ECO:0000313" key="5">
    <source>
        <dbReference type="EMBL" id="PSR55359.1"/>
    </source>
</evidence>
<accession>A0A2T2YIP1</accession>
<dbReference type="SUPFAM" id="SSF53335">
    <property type="entry name" value="S-adenosyl-L-methionine-dependent methyltransferases"/>
    <property type="match status" value="1"/>
</dbReference>
<evidence type="ECO:0000256" key="3">
    <source>
        <dbReference type="ARBA" id="ARBA00022691"/>
    </source>
</evidence>
<keyword evidence="3" id="KW-0949">S-adenosyl-L-methionine</keyword>
<dbReference type="PANTHER" id="PTHR43464">
    <property type="entry name" value="METHYLTRANSFERASE"/>
    <property type="match status" value="1"/>
</dbReference>
<proteinExistence type="predicted"/>
<feature type="domain" description="Methyltransferase" evidence="4">
    <location>
        <begin position="50"/>
        <end position="144"/>
    </location>
</feature>